<evidence type="ECO:0000256" key="1">
    <source>
        <dbReference type="SAM" id="MobiDB-lite"/>
    </source>
</evidence>
<protein>
    <submittedName>
        <fullName evidence="2">ATP-binding protein</fullName>
    </submittedName>
</protein>
<feature type="region of interest" description="Disordered" evidence="1">
    <location>
        <begin position="1"/>
        <end position="27"/>
    </location>
</feature>
<dbReference type="Gene3D" id="3.40.50.300">
    <property type="entry name" value="P-loop containing nucleotide triphosphate hydrolases"/>
    <property type="match status" value="1"/>
</dbReference>
<reference evidence="2 3" key="1">
    <citation type="submission" date="2021-12" db="EMBL/GenBank/DDBJ databases">
        <title>Genome sequence of Kibdelosporangium philippinense ATCC 49844.</title>
        <authorList>
            <person name="Fedorov E.A."/>
            <person name="Omeragic M."/>
            <person name="Shalygina K.F."/>
            <person name="Maclea K.S."/>
        </authorList>
    </citation>
    <scope>NUCLEOTIDE SEQUENCE [LARGE SCALE GENOMIC DNA]</scope>
    <source>
        <strain evidence="2 3">ATCC 49844</strain>
    </source>
</reference>
<dbReference type="GO" id="GO:0005524">
    <property type="term" value="F:ATP binding"/>
    <property type="evidence" value="ECO:0007669"/>
    <property type="project" value="UniProtKB-KW"/>
</dbReference>
<proteinExistence type="predicted"/>
<sequence>MTRTRSTSPVRASRKRRPSTGQSAIPTYTPSIELRSVNGHLARTRSQVWAWYRLAPQRWSFRSDSARNDLIAAIAGQYAELAGRWLHVRVTSSAYPISHWARTHVDNARSRPADVAGGLSFDDYMIGEQRQLASASMADKEVYLGVEVQTRRLVDRAVDRATPVLSRLLPTVVDSELASLDDEIARLDHILAGSGLEGVPVTAGEMRTLLLRSCALGLPVSSSRPAAPDVPWEPEDVAGVTATAELVQEPYAPTVTVIGQTGPYAGIERHVAVLSVGPMHGLHIPEADEPWAQRADRLPAAVEWSARIYVRHPDEVEGELQRQTTKVRSQMTHYSDEHGLEPPRSLARQYELVQEVDDQLTSGFTALGTRVRSWWRLAVSAPTRRDALHLAQSLADLYKPKVTIEHPDAQYKLAREFIPGEPLATSAHQRRGSVLWLASAVPTATAEVGDRRGILLGETCTATRRPVAWDPWMAQEIRDSSGLTAMVAGLGGGKSFLGGGIVYKTLRAGACWTLLDPSGPLARLCELPELRPYARAINLLNAQPGILNPYRVVAEPQLHHFGDEPDPQRVYERELALAAATRRRLTLDVLTGLLPWEIQRLAETRIVLLRAVRAVGGRPTAHPGLVITALREDQSEHHEHASVVADFLDEIRERITLLIPERDADPYAHERDDRLTVLTLAGLTLPKDGVGREHWTDAEATAIELVNLAAWLTQRSVYDRPKHLRKGVWIDEAFFLSEVPTGRVLMNRFARDSRKWNVRVLLSSQVPTDFLRIEGFVSLLDSVFVGRLDDDQVQADALRLLKVPIGVGYEPVIASLGRRTTARRTERDTEPRQFLFADGTGGVERIRVNFSGPHLQPLRAVLDTTPQLPAPSRAGLLDGLALPTRPEPPTEVVELAEIDVEDLDALSGGYDTPAGEVIP</sequence>
<dbReference type="RefSeq" id="WP_233728467.1">
    <property type="nucleotide sequence ID" value="NZ_JAJVCN010000002.1"/>
</dbReference>
<evidence type="ECO:0000313" key="2">
    <source>
        <dbReference type="EMBL" id="MCE7007074.1"/>
    </source>
</evidence>
<dbReference type="InterPro" id="IPR027417">
    <property type="entry name" value="P-loop_NTPase"/>
</dbReference>
<dbReference type="Pfam" id="PF12846">
    <property type="entry name" value="AAA_10"/>
    <property type="match status" value="1"/>
</dbReference>
<gene>
    <name evidence="2" type="ORF">LWC34_30230</name>
</gene>
<organism evidence="2 3">
    <name type="scientific">Kibdelosporangium philippinense</name>
    <dbReference type="NCBI Taxonomy" id="211113"/>
    <lineage>
        <taxon>Bacteria</taxon>
        <taxon>Bacillati</taxon>
        <taxon>Actinomycetota</taxon>
        <taxon>Actinomycetes</taxon>
        <taxon>Pseudonocardiales</taxon>
        <taxon>Pseudonocardiaceae</taxon>
        <taxon>Kibdelosporangium</taxon>
    </lineage>
</organism>
<keyword evidence="2" id="KW-0067">ATP-binding</keyword>
<comment type="caution">
    <text evidence="2">The sequence shown here is derived from an EMBL/GenBank/DDBJ whole genome shotgun (WGS) entry which is preliminary data.</text>
</comment>
<name>A0ABS8ZI68_9PSEU</name>
<dbReference type="SUPFAM" id="SSF52540">
    <property type="entry name" value="P-loop containing nucleoside triphosphate hydrolases"/>
    <property type="match status" value="1"/>
</dbReference>
<keyword evidence="2" id="KW-0547">Nucleotide-binding</keyword>
<feature type="compositionally biased region" description="Polar residues" evidence="1">
    <location>
        <begin position="1"/>
        <end position="10"/>
    </location>
</feature>
<dbReference type="Proteomes" id="UP001521150">
    <property type="component" value="Unassembled WGS sequence"/>
</dbReference>
<accession>A0ABS8ZI68</accession>
<dbReference type="EMBL" id="JAJVCN010000002">
    <property type="protein sequence ID" value="MCE7007074.1"/>
    <property type="molecule type" value="Genomic_DNA"/>
</dbReference>
<evidence type="ECO:0000313" key="3">
    <source>
        <dbReference type="Proteomes" id="UP001521150"/>
    </source>
</evidence>
<keyword evidence="3" id="KW-1185">Reference proteome</keyword>